<dbReference type="GO" id="GO:0043066">
    <property type="term" value="P:negative regulation of apoptotic process"/>
    <property type="evidence" value="ECO:0007669"/>
    <property type="project" value="TreeGrafter"/>
</dbReference>
<reference evidence="21" key="2">
    <citation type="submission" date="2025-08" db="UniProtKB">
        <authorList>
            <consortium name="Ensembl"/>
        </authorList>
    </citation>
    <scope>IDENTIFICATION</scope>
</reference>
<keyword evidence="6" id="KW-0808">Transferase</keyword>
<evidence type="ECO:0000256" key="16">
    <source>
        <dbReference type="ARBA" id="ARBA00044224"/>
    </source>
</evidence>
<evidence type="ECO:0000256" key="1">
    <source>
        <dbReference type="ARBA" id="ARBA00000900"/>
    </source>
</evidence>
<sequence>MSEQGEYSNLESDGCPDFSKFDNRFQSFRGSTLARQVPPERLARAGFYFTGDADRVQCFSCNQTVENWHSGDTPVQRHKEVSPSCRFLVCSHPNSMKPNYITPLIYDEVAEDMQYRVSTGEVVDETLYPRIPHMKSEQVRLDTFSSWPSTAPVRPRDLAQAGFYYLGQADRVECFCCGNKLNNWENGDRPWEEHATHFPNCFFILGHDVGNVPLLDNSDEPMLEDQNVNQGRNMETFEGRLSSFAHVRHPVDHERLARAGFYSTVGQEDQVLCFCCGGGLKGWQPDEDPWEEHAKEYPGRCSFLLEEKGAAFVNSIQLKGIEQRSAVSMFDYLIQHKRSLDILLFSMKKTLIDDKCLSFQTLRSVTVSKKLFEFLRNKAFPVKTSINYVQFRFVASQVFLVQDFKLDLWFLIQSRFDNSSLDFSLKVLKFDANIMKFCKVILPHCPMDANKHCASLGFVKYVDNKSQRVLFETKLITDPCISLCIAAALLLFLCINPVITVLCISLFVQQTTPFLLDEDPMEKLMKLQREKQCKICMDRDICIVFIPCGHLVSCKQCSESLVKCPICCGAIAQKIKAYIG</sequence>
<evidence type="ECO:0000313" key="21">
    <source>
        <dbReference type="Ensembl" id="ENSPFOP00000007339.2"/>
    </source>
</evidence>
<evidence type="ECO:0000256" key="4">
    <source>
        <dbReference type="ARBA" id="ARBA00012483"/>
    </source>
</evidence>
<dbReference type="Proteomes" id="UP000028760">
    <property type="component" value="Unassembled WGS sequence"/>
</dbReference>
<dbReference type="GO" id="GO:0051726">
    <property type="term" value="P:regulation of cell cycle"/>
    <property type="evidence" value="ECO:0007669"/>
    <property type="project" value="TreeGrafter"/>
</dbReference>
<dbReference type="GO" id="GO:0005634">
    <property type="term" value="C:nucleus"/>
    <property type="evidence" value="ECO:0007669"/>
    <property type="project" value="TreeGrafter"/>
</dbReference>
<keyword evidence="22" id="KW-1185">Reference proteome</keyword>
<comment type="subcellular location">
    <subcellularLocation>
        <location evidence="2">Cytoplasm</location>
    </subcellularLocation>
</comment>
<keyword evidence="10" id="KW-0677">Repeat</keyword>
<dbReference type="InterPro" id="IPR013083">
    <property type="entry name" value="Znf_RING/FYVE/PHD"/>
</dbReference>
<keyword evidence="19" id="KW-0812">Transmembrane</keyword>
<dbReference type="GO" id="GO:0006915">
    <property type="term" value="P:apoptotic process"/>
    <property type="evidence" value="ECO:0007669"/>
    <property type="project" value="UniProtKB-KW"/>
</dbReference>
<dbReference type="PANTHER" id="PTHR10044:SF115">
    <property type="entry name" value="E3 UBIQUITIN-PROTEIN LIGASE XIAP"/>
    <property type="match status" value="1"/>
</dbReference>
<keyword evidence="13" id="KW-0862">Zinc</keyword>
<dbReference type="EMBL" id="AYCK01005948">
    <property type="status" value="NOT_ANNOTATED_CDS"/>
    <property type="molecule type" value="Genomic_DNA"/>
</dbReference>
<keyword evidence="11 18" id="KW-0863">Zinc-finger</keyword>
<keyword evidence="7" id="KW-0879">Wnt signaling pathway</keyword>
<dbReference type="EC" id="2.3.2.27" evidence="4"/>
<reference evidence="22" key="1">
    <citation type="submission" date="2013-10" db="EMBL/GenBank/DDBJ databases">
        <authorList>
            <person name="Schartl M."/>
            <person name="Warren W."/>
        </authorList>
    </citation>
    <scope>NUCLEOTIDE SEQUENCE [LARGE SCALE GENOMIC DNA]</scope>
    <source>
        <strain evidence="22">female</strain>
    </source>
</reference>
<evidence type="ECO:0000256" key="3">
    <source>
        <dbReference type="ARBA" id="ARBA00006672"/>
    </source>
</evidence>
<dbReference type="GO" id="GO:0016055">
    <property type="term" value="P:Wnt signaling pathway"/>
    <property type="evidence" value="ECO:0007669"/>
    <property type="project" value="UniProtKB-KW"/>
</dbReference>
<dbReference type="AlphaFoldDB" id="A0A087XNI6"/>
<feature type="domain" description="RING-type" evidence="20">
    <location>
        <begin position="533"/>
        <end position="567"/>
    </location>
</feature>
<keyword evidence="19" id="KW-1133">Transmembrane helix</keyword>
<dbReference type="GO" id="GO:0031398">
    <property type="term" value="P:positive regulation of protein ubiquitination"/>
    <property type="evidence" value="ECO:0007669"/>
    <property type="project" value="TreeGrafter"/>
</dbReference>
<dbReference type="InterPro" id="IPR001370">
    <property type="entry name" value="BIR_rpt"/>
</dbReference>
<evidence type="ECO:0000256" key="11">
    <source>
        <dbReference type="ARBA" id="ARBA00022771"/>
    </source>
</evidence>
<dbReference type="GO" id="GO:0061630">
    <property type="term" value="F:ubiquitin protein ligase activity"/>
    <property type="evidence" value="ECO:0007669"/>
    <property type="project" value="UniProtKB-EC"/>
</dbReference>
<dbReference type="PANTHER" id="PTHR10044">
    <property type="entry name" value="INHIBITOR OF APOPTOSIS"/>
    <property type="match status" value="1"/>
</dbReference>
<dbReference type="CDD" id="cd16714">
    <property type="entry name" value="RING-HC_BIRC4_8"/>
    <property type="match status" value="1"/>
</dbReference>
<keyword evidence="8" id="KW-0053">Apoptosis</keyword>
<keyword evidence="12" id="KW-0833">Ubl conjugation pathway</keyword>
<dbReference type="PROSITE" id="PS50143">
    <property type="entry name" value="BIR_REPEAT_2"/>
    <property type="match status" value="3"/>
</dbReference>
<keyword evidence="9" id="KW-0479">Metal-binding</keyword>
<protein>
    <recommendedName>
        <fullName evidence="14">E3 ubiquitin-protein ligase XIAP</fullName>
        <ecNumber evidence="4">2.3.2.27</ecNumber>
    </recommendedName>
    <alternativeName>
        <fullName evidence="15">Baculoviral IAP repeat-containing protein 4</fullName>
    </alternativeName>
    <alternativeName>
        <fullName evidence="17">RING-type E3 ubiquitin transferase XIAP</fullName>
    </alternativeName>
    <alternativeName>
        <fullName evidence="16">X-linked inhibitor of apoptosis protein</fullName>
    </alternativeName>
</protein>
<dbReference type="Ensembl" id="ENSPFOT00000007351.2">
    <property type="protein sequence ID" value="ENSPFOP00000007339.2"/>
    <property type="gene ID" value="ENSPFOG00000007352.2"/>
</dbReference>
<dbReference type="Gene3D" id="1.10.1170.10">
    <property type="entry name" value="Inhibitor Of Apoptosis Protein (2mihbC-IAP-1), Chain A"/>
    <property type="match status" value="3"/>
</dbReference>
<keyword evidence="19" id="KW-0472">Membrane</keyword>
<dbReference type="SMART" id="SM00238">
    <property type="entry name" value="BIR"/>
    <property type="match status" value="3"/>
</dbReference>
<dbReference type="InterPro" id="IPR050784">
    <property type="entry name" value="IAP"/>
</dbReference>
<evidence type="ECO:0000313" key="22">
    <source>
        <dbReference type="Proteomes" id="UP000028760"/>
    </source>
</evidence>
<dbReference type="Gene3D" id="3.30.40.10">
    <property type="entry name" value="Zinc/RING finger domain, C3HC4 (zinc finger)"/>
    <property type="match status" value="1"/>
</dbReference>
<dbReference type="PROSITE" id="PS01282">
    <property type="entry name" value="BIR_REPEAT_1"/>
    <property type="match status" value="1"/>
</dbReference>
<evidence type="ECO:0000256" key="18">
    <source>
        <dbReference type="PROSITE-ProRule" id="PRU00175"/>
    </source>
</evidence>
<dbReference type="SMART" id="SM00184">
    <property type="entry name" value="RING"/>
    <property type="match status" value="1"/>
</dbReference>
<dbReference type="GO" id="GO:0043027">
    <property type="term" value="F:cysteine-type endopeptidase inhibitor activity involved in apoptotic process"/>
    <property type="evidence" value="ECO:0007669"/>
    <property type="project" value="TreeGrafter"/>
</dbReference>
<evidence type="ECO:0000256" key="15">
    <source>
        <dbReference type="ARBA" id="ARBA00044214"/>
    </source>
</evidence>
<evidence type="ECO:0000256" key="19">
    <source>
        <dbReference type="SAM" id="Phobius"/>
    </source>
</evidence>
<keyword evidence="5" id="KW-0963">Cytoplasm</keyword>
<evidence type="ECO:0000256" key="6">
    <source>
        <dbReference type="ARBA" id="ARBA00022679"/>
    </source>
</evidence>
<feature type="transmembrane region" description="Helical" evidence="19">
    <location>
        <begin position="485"/>
        <end position="508"/>
    </location>
</feature>
<dbReference type="PROSITE" id="PS50089">
    <property type="entry name" value="ZF_RING_2"/>
    <property type="match status" value="1"/>
</dbReference>
<accession>A0A087XNI6</accession>
<dbReference type="FunFam" id="3.30.40.10:FF:000184">
    <property type="entry name" value="Baculoviral IAP repeat containing 2"/>
    <property type="match status" value="1"/>
</dbReference>
<dbReference type="CDD" id="cd00022">
    <property type="entry name" value="BIR"/>
    <property type="match status" value="3"/>
</dbReference>
<dbReference type="InterPro" id="IPR001841">
    <property type="entry name" value="Znf_RING"/>
</dbReference>
<evidence type="ECO:0000256" key="13">
    <source>
        <dbReference type="ARBA" id="ARBA00022833"/>
    </source>
</evidence>
<evidence type="ECO:0000256" key="8">
    <source>
        <dbReference type="ARBA" id="ARBA00022703"/>
    </source>
</evidence>
<evidence type="ECO:0000256" key="5">
    <source>
        <dbReference type="ARBA" id="ARBA00022490"/>
    </source>
</evidence>
<comment type="catalytic activity">
    <reaction evidence="1">
        <text>S-ubiquitinyl-[E2 ubiquitin-conjugating enzyme]-L-cysteine + [acceptor protein]-L-lysine = [E2 ubiquitin-conjugating enzyme]-L-cysteine + N(6)-ubiquitinyl-[acceptor protein]-L-lysine.</text>
        <dbReference type="EC" id="2.3.2.27"/>
    </reaction>
</comment>
<proteinExistence type="inferred from homology"/>
<dbReference type="GO" id="GO:0005737">
    <property type="term" value="C:cytoplasm"/>
    <property type="evidence" value="ECO:0007669"/>
    <property type="project" value="UniProtKB-SubCell"/>
</dbReference>
<dbReference type="FunFam" id="1.10.1170.10:FF:000002">
    <property type="entry name" value="Baculoviral IAP repeat containing 7"/>
    <property type="match status" value="1"/>
</dbReference>
<evidence type="ECO:0000256" key="9">
    <source>
        <dbReference type="ARBA" id="ARBA00022723"/>
    </source>
</evidence>
<comment type="similarity">
    <text evidence="3">Belongs to the IAP family.</text>
</comment>
<reference evidence="21" key="3">
    <citation type="submission" date="2025-09" db="UniProtKB">
        <authorList>
            <consortium name="Ensembl"/>
        </authorList>
    </citation>
    <scope>IDENTIFICATION</scope>
</reference>
<evidence type="ECO:0000256" key="2">
    <source>
        <dbReference type="ARBA" id="ARBA00004496"/>
    </source>
</evidence>
<evidence type="ECO:0000259" key="20">
    <source>
        <dbReference type="PROSITE" id="PS50089"/>
    </source>
</evidence>
<name>A0A087XNI6_POEFO</name>
<evidence type="ECO:0000256" key="17">
    <source>
        <dbReference type="ARBA" id="ARBA00044244"/>
    </source>
</evidence>
<dbReference type="Pfam" id="PF00653">
    <property type="entry name" value="BIR"/>
    <property type="match status" value="3"/>
</dbReference>
<evidence type="ECO:0000256" key="10">
    <source>
        <dbReference type="ARBA" id="ARBA00022737"/>
    </source>
</evidence>
<dbReference type="GO" id="GO:0090263">
    <property type="term" value="P:positive regulation of canonical Wnt signaling pathway"/>
    <property type="evidence" value="ECO:0007669"/>
    <property type="project" value="TreeGrafter"/>
</dbReference>
<organism evidence="21 22">
    <name type="scientific">Poecilia formosa</name>
    <name type="common">Amazon molly</name>
    <name type="synonym">Limia formosa</name>
    <dbReference type="NCBI Taxonomy" id="48698"/>
    <lineage>
        <taxon>Eukaryota</taxon>
        <taxon>Metazoa</taxon>
        <taxon>Chordata</taxon>
        <taxon>Craniata</taxon>
        <taxon>Vertebrata</taxon>
        <taxon>Euteleostomi</taxon>
        <taxon>Actinopterygii</taxon>
        <taxon>Neopterygii</taxon>
        <taxon>Teleostei</taxon>
        <taxon>Neoteleostei</taxon>
        <taxon>Acanthomorphata</taxon>
        <taxon>Ovalentaria</taxon>
        <taxon>Atherinomorphae</taxon>
        <taxon>Cyprinodontiformes</taxon>
        <taxon>Poeciliidae</taxon>
        <taxon>Poeciliinae</taxon>
        <taxon>Poecilia</taxon>
    </lineage>
</organism>
<dbReference type="OMA" id="NDQVQCF"/>
<evidence type="ECO:0000256" key="14">
    <source>
        <dbReference type="ARBA" id="ARBA00044089"/>
    </source>
</evidence>
<dbReference type="Pfam" id="PF13920">
    <property type="entry name" value="zf-C3HC4_3"/>
    <property type="match status" value="1"/>
</dbReference>
<dbReference type="SUPFAM" id="SSF57924">
    <property type="entry name" value="Inhibitor of apoptosis (IAP) repeat"/>
    <property type="match status" value="3"/>
</dbReference>
<dbReference type="GeneTree" id="ENSGT00940000166874"/>
<dbReference type="GO" id="GO:0008270">
    <property type="term" value="F:zinc ion binding"/>
    <property type="evidence" value="ECO:0007669"/>
    <property type="project" value="UniProtKB-KW"/>
</dbReference>
<evidence type="ECO:0000256" key="12">
    <source>
        <dbReference type="ARBA" id="ARBA00022786"/>
    </source>
</evidence>
<evidence type="ECO:0000256" key="7">
    <source>
        <dbReference type="ARBA" id="ARBA00022687"/>
    </source>
</evidence>